<dbReference type="AlphaFoldDB" id="L9XJC2"/>
<accession>L9XJC2</accession>
<proteinExistence type="inferred from homology"/>
<feature type="transmembrane region" description="Helical" evidence="7">
    <location>
        <begin position="228"/>
        <end position="253"/>
    </location>
</feature>
<evidence type="ECO:0000313" key="8">
    <source>
        <dbReference type="EMBL" id="ELY61825.1"/>
    </source>
</evidence>
<keyword evidence="9" id="KW-1185">Reference proteome</keyword>
<comment type="subcellular location">
    <subcellularLocation>
        <location evidence="1">Cell membrane</location>
        <topology evidence="1">Multi-pass membrane protein</topology>
    </subcellularLocation>
</comment>
<feature type="transmembrane region" description="Helical" evidence="7">
    <location>
        <begin position="286"/>
        <end position="309"/>
    </location>
</feature>
<feature type="transmembrane region" description="Helical" evidence="7">
    <location>
        <begin position="315"/>
        <end position="334"/>
    </location>
</feature>
<sequence>MQWRRAVAGLVVAVGVVGLFVSGVGWNEVLEHVRAAHPAALAAALVAGLGMLALRGALVKRLLAPIDGAAGGTTFATAYLSGYFARSALPWGRSTGTPVMAFLLARDSDSEFEDNLAVVAAAEGFNLVGSLVLAGIGIAIFAVVGNGSVDTVIGSLAVAGGGGLLTAGAVLVVFNRGVARRVSFGLAARCETAVGSLPRLPSIEGRLTNRIDGFFGTLEAIQASRRTLVVAFGIAVASWVLNALPLYFGLLALGVDVPLALVLVCAPLASFGGIVPLPGGSGGIEVVLASLLVATAGVPADVATAGAILYRLTTYWAHFAISGAVAVLVSVFGTKPALPIDRGL</sequence>
<dbReference type="RefSeq" id="WP_005552837.1">
    <property type="nucleotide sequence ID" value="NZ_AOIB01000002.1"/>
</dbReference>
<dbReference type="NCBIfam" id="TIGR00374">
    <property type="entry name" value="flippase-like domain"/>
    <property type="match status" value="1"/>
</dbReference>
<feature type="transmembrane region" description="Helical" evidence="7">
    <location>
        <begin position="7"/>
        <end position="26"/>
    </location>
</feature>
<evidence type="ECO:0008006" key="10">
    <source>
        <dbReference type="Google" id="ProtNLM"/>
    </source>
</evidence>
<dbReference type="PATRIC" id="fig|1227497.3.peg.39"/>
<protein>
    <recommendedName>
        <fullName evidence="10">Integral membrane protein</fullName>
    </recommendedName>
</protein>
<feature type="transmembrane region" description="Helical" evidence="7">
    <location>
        <begin position="151"/>
        <end position="174"/>
    </location>
</feature>
<dbReference type="EMBL" id="AOIB01000002">
    <property type="protein sequence ID" value="ELY61825.1"/>
    <property type="molecule type" value="Genomic_DNA"/>
</dbReference>
<evidence type="ECO:0000256" key="3">
    <source>
        <dbReference type="ARBA" id="ARBA00022475"/>
    </source>
</evidence>
<dbReference type="Proteomes" id="UP000011688">
    <property type="component" value="Unassembled WGS sequence"/>
</dbReference>
<dbReference type="OrthoDB" id="15513at2157"/>
<evidence type="ECO:0000256" key="2">
    <source>
        <dbReference type="ARBA" id="ARBA00011061"/>
    </source>
</evidence>
<dbReference type="PANTHER" id="PTHR39087:SF2">
    <property type="entry name" value="UPF0104 MEMBRANE PROTEIN MJ1595"/>
    <property type="match status" value="1"/>
</dbReference>
<evidence type="ECO:0000256" key="6">
    <source>
        <dbReference type="ARBA" id="ARBA00023136"/>
    </source>
</evidence>
<organism evidence="8 9">
    <name type="scientific">Natronococcus amylolyticus DSM 10524</name>
    <dbReference type="NCBI Taxonomy" id="1227497"/>
    <lineage>
        <taxon>Archaea</taxon>
        <taxon>Methanobacteriati</taxon>
        <taxon>Methanobacteriota</taxon>
        <taxon>Stenosarchaea group</taxon>
        <taxon>Halobacteria</taxon>
        <taxon>Halobacteriales</taxon>
        <taxon>Natrialbaceae</taxon>
        <taxon>Natronococcus</taxon>
    </lineage>
</organism>
<dbReference type="GO" id="GO:0005886">
    <property type="term" value="C:plasma membrane"/>
    <property type="evidence" value="ECO:0007669"/>
    <property type="project" value="UniProtKB-SubCell"/>
</dbReference>
<evidence type="ECO:0000256" key="5">
    <source>
        <dbReference type="ARBA" id="ARBA00022989"/>
    </source>
</evidence>
<keyword evidence="4 7" id="KW-0812">Transmembrane</keyword>
<dbReference type="STRING" id="1227497.C491_00175"/>
<evidence type="ECO:0000313" key="9">
    <source>
        <dbReference type="Proteomes" id="UP000011688"/>
    </source>
</evidence>
<comment type="caution">
    <text evidence="8">The sequence shown here is derived from an EMBL/GenBank/DDBJ whole genome shotgun (WGS) entry which is preliminary data.</text>
</comment>
<comment type="similarity">
    <text evidence="2">Belongs to the UPF0104 family.</text>
</comment>
<reference evidence="8 9" key="1">
    <citation type="journal article" date="2014" name="PLoS Genet.">
        <title>Phylogenetically driven sequencing of extremely halophilic archaea reveals strategies for static and dynamic osmo-response.</title>
        <authorList>
            <person name="Becker E.A."/>
            <person name="Seitzer P.M."/>
            <person name="Tritt A."/>
            <person name="Larsen D."/>
            <person name="Krusor M."/>
            <person name="Yao A.I."/>
            <person name="Wu D."/>
            <person name="Madern D."/>
            <person name="Eisen J.A."/>
            <person name="Darling A.E."/>
            <person name="Facciotti M.T."/>
        </authorList>
    </citation>
    <scope>NUCLEOTIDE SEQUENCE [LARGE SCALE GENOMIC DNA]</scope>
    <source>
        <strain evidence="8 9">DSM 10524</strain>
    </source>
</reference>
<evidence type="ECO:0000256" key="1">
    <source>
        <dbReference type="ARBA" id="ARBA00004651"/>
    </source>
</evidence>
<name>L9XJC2_9EURY</name>
<evidence type="ECO:0000256" key="4">
    <source>
        <dbReference type="ARBA" id="ARBA00022692"/>
    </source>
</evidence>
<dbReference type="PANTHER" id="PTHR39087">
    <property type="entry name" value="UPF0104 MEMBRANE PROTEIN MJ1595"/>
    <property type="match status" value="1"/>
</dbReference>
<feature type="transmembrane region" description="Helical" evidence="7">
    <location>
        <begin position="38"/>
        <end position="58"/>
    </location>
</feature>
<feature type="transmembrane region" description="Helical" evidence="7">
    <location>
        <begin position="125"/>
        <end position="145"/>
    </location>
</feature>
<keyword evidence="6 7" id="KW-0472">Membrane</keyword>
<keyword evidence="5 7" id="KW-1133">Transmembrane helix</keyword>
<dbReference type="eggNOG" id="arCOG00899">
    <property type="taxonomic scope" value="Archaea"/>
</dbReference>
<gene>
    <name evidence="8" type="ORF">C491_00175</name>
</gene>
<feature type="transmembrane region" description="Helical" evidence="7">
    <location>
        <begin position="259"/>
        <end position="279"/>
    </location>
</feature>
<evidence type="ECO:0000256" key="7">
    <source>
        <dbReference type="SAM" id="Phobius"/>
    </source>
</evidence>
<dbReference type="InterPro" id="IPR022791">
    <property type="entry name" value="L-PG_synthase/AglD"/>
</dbReference>
<keyword evidence="3" id="KW-1003">Cell membrane</keyword>
<dbReference type="Pfam" id="PF03706">
    <property type="entry name" value="LPG_synthase_TM"/>
    <property type="match status" value="1"/>
</dbReference>